<dbReference type="EMBL" id="CM055759">
    <property type="protein sequence ID" value="KAJ7987563.1"/>
    <property type="molecule type" value="Genomic_DNA"/>
</dbReference>
<name>A0ACC2F844_DALPE</name>
<comment type="caution">
    <text evidence="1">The sequence shown here is derived from an EMBL/GenBank/DDBJ whole genome shotgun (WGS) entry which is preliminary data.</text>
</comment>
<evidence type="ECO:0000313" key="1">
    <source>
        <dbReference type="EMBL" id="KAJ7987563.1"/>
    </source>
</evidence>
<proteinExistence type="predicted"/>
<reference evidence="1" key="1">
    <citation type="submission" date="2021-05" db="EMBL/GenBank/DDBJ databases">
        <authorList>
            <person name="Pan Q."/>
            <person name="Jouanno E."/>
            <person name="Zahm M."/>
            <person name="Klopp C."/>
            <person name="Cabau C."/>
            <person name="Louis A."/>
            <person name="Berthelot C."/>
            <person name="Parey E."/>
            <person name="Roest Crollius H."/>
            <person name="Montfort J."/>
            <person name="Robinson-Rechavi M."/>
            <person name="Bouchez O."/>
            <person name="Lampietro C."/>
            <person name="Lopez Roques C."/>
            <person name="Donnadieu C."/>
            <person name="Postlethwait J."/>
            <person name="Bobe J."/>
            <person name="Dillon D."/>
            <person name="Chandos A."/>
            <person name="von Hippel F."/>
            <person name="Guiguen Y."/>
        </authorList>
    </citation>
    <scope>NUCLEOTIDE SEQUENCE</scope>
    <source>
        <strain evidence="1">YG-Jan2019</strain>
    </source>
</reference>
<protein>
    <submittedName>
        <fullName evidence="1">Uncharacterized protein</fullName>
    </submittedName>
</protein>
<accession>A0ACC2F844</accession>
<gene>
    <name evidence="1" type="ORF">DPEC_G00327780</name>
</gene>
<keyword evidence="2" id="KW-1185">Reference proteome</keyword>
<organism evidence="1 2">
    <name type="scientific">Dallia pectoralis</name>
    <name type="common">Alaska blackfish</name>
    <dbReference type="NCBI Taxonomy" id="75939"/>
    <lineage>
        <taxon>Eukaryota</taxon>
        <taxon>Metazoa</taxon>
        <taxon>Chordata</taxon>
        <taxon>Craniata</taxon>
        <taxon>Vertebrata</taxon>
        <taxon>Euteleostomi</taxon>
        <taxon>Actinopterygii</taxon>
        <taxon>Neopterygii</taxon>
        <taxon>Teleostei</taxon>
        <taxon>Protacanthopterygii</taxon>
        <taxon>Esociformes</taxon>
        <taxon>Umbridae</taxon>
        <taxon>Dallia</taxon>
    </lineage>
</organism>
<dbReference type="Proteomes" id="UP001157502">
    <property type="component" value="Chromosome 32"/>
</dbReference>
<evidence type="ECO:0000313" key="2">
    <source>
        <dbReference type="Proteomes" id="UP001157502"/>
    </source>
</evidence>
<sequence length="622" mass="72143">MRTGRTQCVLNVLCYNSSQRRRPKVQPPWMCQQSFPRDWVGIFKVGWSSTKDYHTFVWVDSSAGHEGQQPIIQQVFFTAYYLPKDDAEFYQFCYVDSTGLVRGASTPFCFKTPEEQSTDNSLENDLVIITTQEKVDEREKEQEELVRELKQQKDLNETLKNTLKEQQQEIDKLSNEVSNQANRNVEKQQREAKYTQTSEPMADAHKELEENMKMDWEKTELALALWQLKEQNATLTSALKEQQEVKCQALLSQLQEANTQLQQERLEHTVKTSNPMTEKSSKLESLNTSSEKYDQALTKIKQLKIERDELKRTVEKQNLEIAQLSPKLRESEQESSRQRDQILLLQVDLTCSENKNEKLSAELHRMGSLTGKLDDLKTENMALHRSLSEQSQQRLPEKLDDDLKVKCQALLSQLQEANTQLQQELKTSSQSRRRAEQAERELVELKERLEHTIKTLNQMTEKSSKLEFKMTELHGIIQEKQNMAEIGAVEKEELSKENQVLNRNIERLRREVGDLKATQASIHYSNPQNSPTSPTTTDVPHQDTLANTLHYGNPYESTGIAKNPQQYELTLECRHCHEHFPGITPDELEQHELSHRVCPFCTLICDNMEQGCYEDHVYGHEV</sequence>